<dbReference type="EMBL" id="JBHMDY010000006">
    <property type="protein sequence ID" value="MFB9260550.1"/>
    <property type="molecule type" value="Genomic_DNA"/>
</dbReference>
<sequence>MSTDIGTPEGPYSVWRRVAASGAGGKVLAVLFFLGAAISLVGLADMADVGMAGSAIALVAAAVQAGLLCVVARLSLPAGAVTRDEIIWMVLWGAFGATGLAGVLNGLGPGAVIAPFAEELIKLAAVIAVLVIGVRTPLRGLALGFTAGAGFEVFENLQYAISPDDGGLGVAQELTTIASRMLVGFGFHAFTVAVTGAVAGYVLCRFNTLLRYEFAVAVLGAVVIHAVWDLAPSLESIGYVLMVIDYVLLVALFVVTVRRVRRA</sequence>
<feature type="transmembrane region" description="Helical" evidence="1">
    <location>
        <begin position="20"/>
        <end position="43"/>
    </location>
</feature>
<dbReference type="EC" id="3.4.-.-" evidence="2"/>
<dbReference type="InterPro" id="IPR026898">
    <property type="entry name" value="PrsW"/>
</dbReference>
<dbReference type="GO" id="GO:0006508">
    <property type="term" value="P:proteolysis"/>
    <property type="evidence" value="ECO:0007669"/>
    <property type="project" value="UniProtKB-KW"/>
</dbReference>
<feature type="transmembrane region" description="Helical" evidence="1">
    <location>
        <begin position="86"/>
        <end position="108"/>
    </location>
</feature>
<feature type="transmembrane region" description="Helical" evidence="1">
    <location>
        <begin position="237"/>
        <end position="257"/>
    </location>
</feature>
<evidence type="ECO:0000313" key="2">
    <source>
        <dbReference type="EMBL" id="MFB9260550.1"/>
    </source>
</evidence>
<dbReference type="Pfam" id="PF13367">
    <property type="entry name" value="PrsW-protease"/>
    <property type="match status" value="1"/>
</dbReference>
<gene>
    <name evidence="2" type="ORF">ACFFVD_12115</name>
</gene>
<keyword evidence="2" id="KW-0378">Hydrolase</keyword>
<evidence type="ECO:0000256" key="1">
    <source>
        <dbReference type="SAM" id="Phobius"/>
    </source>
</evidence>
<feature type="transmembrane region" description="Helical" evidence="1">
    <location>
        <begin position="120"/>
        <end position="138"/>
    </location>
</feature>
<evidence type="ECO:0000313" key="3">
    <source>
        <dbReference type="Proteomes" id="UP001589700"/>
    </source>
</evidence>
<dbReference type="GO" id="GO:0008233">
    <property type="term" value="F:peptidase activity"/>
    <property type="evidence" value="ECO:0007669"/>
    <property type="project" value="UniProtKB-KW"/>
</dbReference>
<protein>
    <submittedName>
        <fullName evidence="2">PrsW family glutamic-type intramembrane protease</fullName>
        <ecNumber evidence="2">3.4.-.-</ecNumber>
    </submittedName>
</protein>
<feature type="transmembrane region" description="Helical" evidence="1">
    <location>
        <begin position="55"/>
        <end position="74"/>
    </location>
</feature>
<name>A0ABV5JS50_9ACTN</name>
<keyword evidence="3" id="KW-1185">Reference proteome</keyword>
<accession>A0ABV5JS50</accession>
<keyword evidence="1" id="KW-1133">Transmembrane helix</keyword>
<dbReference type="RefSeq" id="WP_182631534.1">
    <property type="nucleotide sequence ID" value="NZ_JAALDM010000062.1"/>
</dbReference>
<reference evidence="2 3" key="1">
    <citation type="submission" date="2024-09" db="EMBL/GenBank/DDBJ databases">
        <authorList>
            <person name="Sun Q."/>
            <person name="Mori K."/>
        </authorList>
    </citation>
    <scope>NUCLEOTIDE SEQUENCE [LARGE SCALE GENOMIC DNA]</scope>
    <source>
        <strain evidence="2 3">CCM 7659</strain>
    </source>
</reference>
<keyword evidence="1" id="KW-0812">Transmembrane</keyword>
<organism evidence="2 3">
    <name type="scientific">Dietzia aerolata</name>
    <dbReference type="NCBI Taxonomy" id="595984"/>
    <lineage>
        <taxon>Bacteria</taxon>
        <taxon>Bacillati</taxon>
        <taxon>Actinomycetota</taxon>
        <taxon>Actinomycetes</taxon>
        <taxon>Mycobacteriales</taxon>
        <taxon>Dietziaceae</taxon>
        <taxon>Dietzia</taxon>
    </lineage>
</organism>
<dbReference type="Proteomes" id="UP001589700">
    <property type="component" value="Unassembled WGS sequence"/>
</dbReference>
<keyword evidence="2" id="KW-0645">Protease</keyword>
<feature type="transmembrane region" description="Helical" evidence="1">
    <location>
        <begin position="210"/>
        <end position="231"/>
    </location>
</feature>
<comment type="caution">
    <text evidence="2">The sequence shown here is derived from an EMBL/GenBank/DDBJ whole genome shotgun (WGS) entry which is preliminary data.</text>
</comment>
<feature type="transmembrane region" description="Helical" evidence="1">
    <location>
        <begin position="182"/>
        <end position="203"/>
    </location>
</feature>
<proteinExistence type="predicted"/>
<keyword evidence="1" id="KW-0472">Membrane</keyword>